<organism evidence="2 3">
    <name type="scientific">Gordonia humi</name>
    <dbReference type="NCBI Taxonomy" id="686429"/>
    <lineage>
        <taxon>Bacteria</taxon>
        <taxon>Bacillati</taxon>
        <taxon>Actinomycetota</taxon>
        <taxon>Actinomycetes</taxon>
        <taxon>Mycobacteriales</taxon>
        <taxon>Gordoniaceae</taxon>
        <taxon>Gordonia</taxon>
    </lineage>
</organism>
<dbReference type="GO" id="GO:0005737">
    <property type="term" value="C:cytoplasm"/>
    <property type="evidence" value="ECO:0007669"/>
    <property type="project" value="TreeGrafter"/>
</dbReference>
<dbReference type="Gene3D" id="3.60.15.10">
    <property type="entry name" value="Ribonuclease Z/Hydroxyacylglutathione hydrolase-like"/>
    <property type="match status" value="1"/>
</dbReference>
<feature type="domain" description="Metallo-beta-lactamase" evidence="1">
    <location>
        <begin position="97"/>
        <end position="301"/>
    </location>
</feature>
<name>A0A840EQE1_9ACTN</name>
<dbReference type="InterPro" id="IPR036866">
    <property type="entry name" value="RibonucZ/Hydroxyglut_hydro"/>
</dbReference>
<dbReference type="AlphaFoldDB" id="A0A840EQE1"/>
<dbReference type="EMBL" id="JACIFP010000001">
    <property type="protein sequence ID" value="MBB4135055.1"/>
    <property type="molecule type" value="Genomic_DNA"/>
</dbReference>
<proteinExistence type="predicted"/>
<gene>
    <name evidence="2" type="ORF">BKA16_001607</name>
</gene>
<dbReference type="PANTHER" id="PTHR15032">
    <property type="entry name" value="N-ACYL-PHOSPHATIDYLETHANOLAMINE-HYDROLYZING PHOSPHOLIPASE D"/>
    <property type="match status" value="1"/>
</dbReference>
<evidence type="ECO:0000259" key="1">
    <source>
        <dbReference type="Pfam" id="PF12706"/>
    </source>
</evidence>
<reference evidence="2 3" key="1">
    <citation type="submission" date="2020-08" db="EMBL/GenBank/DDBJ databases">
        <title>Sequencing the genomes of 1000 actinobacteria strains.</title>
        <authorList>
            <person name="Klenk H.-P."/>
        </authorList>
    </citation>
    <scope>NUCLEOTIDE SEQUENCE [LARGE SCALE GENOMIC DNA]</scope>
    <source>
        <strain evidence="2 3">DSM 45298</strain>
    </source>
</reference>
<dbReference type="PANTHER" id="PTHR15032:SF4">
    <property type="entry name" value="N-ACYL-PHOSPHATIDYLETHANOLAMINE-HYDROLYZING PHOSPHOLIPASE D"/>
    <property type="match status" value="1"/>
</dbReference>
<comment type="caution">
    <text evidence="2">The sequence shown here is derived from an EMBL/GenBank/DDBJ whole genome shotgun (WGS) entry which is preliminary data.</text>
</comment>
<dbReference type="Pfam" id="PF12706">
    <property type="entry name" value="Lactamase_B_2"/>
    <property type="match status" value="1"/>
</dbReference>
<dbReference type="SUPFAM" id="SSF56281">
    <property type="entry name" value="Metallo-hydrolase/oxidoreductase"/>
    <property type="match status" value="1"/>
</dbReference>
<accession>A0A840EQE1</accession>
<evidence type="ECO:0000313" key="3">
    <source>
        <dbReference type="Proteomes" id="UP000551501"/>
    </source>
</evidence>
<keyword evidence="3" id="KW-1185">Reference proteome</keyword>
<dbReference type="Proteomes" id="UP000551501">
    <property type="component" value="Unassembled WGS sequence"/>
</dbReference>
<protein>
    <submittedName>
        <fullName evidence="2">L-ascorbate metabolism protein UlaG (Beta-lactamase superfamily)</fullName>
    </submittedName>
</protein>
<dbReference type="InterPro" id="IPR001279">
    <property type="entry name" value="Metallo-B-lactamas"/>
</dbReference>
<evidence type="ECO:0000313" key="2">
    <source>
        <dbReference type="EMBL" id="MBB4135055.1"/>
    </source>
</evidence>
<sequence>MTLIPGPLRAMGASSDAIAAATADSPNLSGGVFANREAAAVVDGGPGPGALIDMIRRPGSPSGVIPVLRPVAPAAPAELSITWLGHASEIVDVDGVRVLCDPVLSARCSPSQIVGPKRMHGAPVRARELPPVDVVLISHDHYDHLDTGTVTAIAKTQPNAVFVAPLGVDAHLVSWGVDAARIRTADWHGDVALEVRGTTITFGAVPARHFSGRGFTRNQTLWVSWTITGPSHSVFFSGDTGFTESYREVGESHGPFDVTLIAIGAYDDLWPDIHLNPEEAVTVHDLVNGGGRGSLMIPIHWGTFNLARHSWGDPVQRLLPAAESAGIDVCVPRPGSTLDVIDRAGTAFDDPTWWERHV</sequence>